<accession>A0A4S8QZH7</accession>
<feature type="region of interest" description="Disordered" evidence="1">
    <location>
        <begin position="210"/>
        <end position="417"/>
    </location>
</feature>
<reference evidence="2 3" key="1">
    <citation type="submission" date="2017-12" db="EMBL/GenBank/DDBJ databases">
        <title>Comparative genomics of Botrytis spp.</title>
        <authorList>
            <person name="Valero-Jimenez C.A."/>
            <person name="Tapia P."/>
            <person name="Veloso J."/>
            <person name="Silva-Moreno E."/>
            <person name="Staats M."/>
            <person name="Valdes J.H."/>
            <person name="Van Kan J.A.L."/>
        </authorList>
    </citation>
    <scope>NUCLEOTIDE SEQUENCE [LARGE SCALE GENOMIC DNA]</scope>
    <source>
        <strain evidence="2 3">MUCL435</strain>
    </source>
</reference>
<keyword evidence="3" id="KW-1185">Reference proteome</keyword>
<comment type="caution">
    <text evidence="2">The sequence shown here is derived from an EMBL/GenBank/DDBJ whole genome shotgun (WGS) entry which is preliminary data.</text>
</comment>
<gene>
    <name evidence="2" type="ORF">BGAL_0132g00090</name>
</gene>
<feature type="region of interest" description="Disordered" evidence="1">
    <location>
        <begin position="476"/>
        <end position="514"/>
    </location>
</feature>
<evidence type="ECO:0000256" key="1">
    <source>
        <dbReference type="SAM" id="MobiDB-lite"/>
    </source>
</evidence>
<name>A0A4S8QZH7_9HELO</name>
<proteinExistence type="predicted"/>
<feature type="compositionally biased region" description="Low complexity" evidence="1">
    <location>
        <begin position="334"/>
        <end position="348"/>
    </location>
</feature>
<evidence type="ECO:0000313" key="2">
    <source>
        <dbReference type="EMBL" id="THV50877.1"/>
    </source>
</evidence>
<feature type="compositionally biased region" description="Polar residues" evidence="1">
    <location>
        <begin position="368"/>
        <end position="378"/>
    </location>
</feature>
<feature type="compositionally biased region" description="Basic and acidic residues" evidence="1">
    <location>
        <begin position="210"/>
        <end position="222"/>
    </location>
</feature>
<sequence>MTDLHPIVIPPFEHRFKAVTYTCSGEGLRKDGHSYDPHVEKLIPPKGQKLGNSIGTKPAGWWKAQCSFRGLKQTGSIADLQSRLGGAKKEMDPELEAAESQLNKDFMKQNKLARDGDWDNLKTAEEKADANPERYLNEAFPKSATGELAKPDIIIVKNERKAALAEAAHKMGLESVLVDAPRVGNIRPSPDQWVVVGRITDAVLNQKRELERAATRPKEITPKKTSGARSKAARKSVSSSGTHDNVFDFKTPGARSKAARKSVASSGTHDNVLDEIKTQSARPILPLPRKKQTARKVAQSTATHDNLFSDSDSHSPNRPAPAPRDPKKQTAVKSASSSSTDSDLFFDSNTENPERPGPVSPGPRKQTAVKSTRSTGTHSDLFAGAGEDKDAHRQPAAKRLRTSASGARANSSAESEDLWDVRGSYVIECPDIEEEWGEKDSDLTLDIYVENKNGRHQMFAMFNFIVVEGIMRFERPTDVPSSKNSGKKRKRESTSSIDEDGDVMMSDVSQDVASNSKRKESAFFLGANDKPTARRPTWPYRWRGEETGEGEIQLGSDKRLESITFDDKNKSLSGTFTCDFAGECNFTGLMINRRPQDSRIDPESQWESRSEAAYEEALQTRWK</sequence>
<dbReference type="EMBL" id="PQXL01000132">
    <property type="protein sequence ID" value="THV50877.1"/>
    <property type="molecule type" value="Genomic_DNA"/>
</dbReference>
<dbReference type="Proteomes" id="UP000308671">
    <property type="component" value="Unassembled WGS sequence"/>
</dbReference>
<feature type="compositionally biased region" description="Low complexity" evidence="1">
    <location>
        <begin position="227"/>
        <end position="241"/>
    </location>
</feature>
<dbReference type="OrthoDB" id="4630416at2759"/>
<protein>
    <submittedName>
        <fullName evidence="2">Uncharacterized protein</fullName>
    </submittedName>
</protein>
<feature type="compositionally biased region" description="Polar residues" evidence="1">
    <location>
        <begin position="402"/>
        <end position="413"/>
    </location>
</feature>
<dbReference type="AlphaFoldDB" id="A0A4S8QZH7"/>
<feature type="compositionally biased region" description="Polar residues" evidence="1">
    <location>
        <begin position="298"/>
        <end position="316"/>
    </location>
</feature>
<evidence type="ECO:0000313" key="3">
    <source>
        <dbReference type="Proteomes" id="UP000308671"/>
    </source>
</evidence>
<organism evidence="2 3">
    <name type="scientific">Botrytis galanthina</name>
    <dbReference type="NCBI Taxonomy" id="278940"/>
    <lineage>
        <taxon>Eukaryota</taxon>
        <taxon>Fungi</taxon>
        <taxon>Dikarya</taxon>
        <taxon>Ascomycota</taxon>
        <taxon>Pezizomycotina</taxon>
        <taxon>Leotiomycetes</taxon>
        <taxon>Helotiales</taxon>
        <taxon>Sclerotiniaceae</taxon>
        <taxon>Botrytis</taxon>
    </lineage>
</organism>